<evidence type="ECO:0000256" key="4">
    <source>
        <dbReference type="ARBA" id="ARBA00022475"/>
    </source>
</evidence>
<keyword evidence="6" id="KW-0547">Nucleotide-binding</keyword>
<reference evidence="12 13" key="1">
    <citation type="journal article" date="2013" name="Genome Announc.">
        <title>Complete Genome Sequence of the Solvent Producer Clostridium saccharobutylicum NCP262 (DSM 13864).</title>
        <authorList>
            <person name="Poehlein A."/>
            <person name="Hartwich K."/>
            <person name="Krabben P."/>
            <person name="Ehrenreich A."/>
            <person name="Liebl W."/>
            <person name="Durre P."/>
            <person name="Gottschalk G."/>
            <person name="Daniel R."/>
        </authorList>
    </citation>
    <scope>NUCLEOTIDE SEQUENCE [LARGE SCALE GENOMIC DNA]</scope>
    <source>
        <strain evidence="12">DSM 13864</strain>
    </source>
</reference>
<accession>U5MQ27</accession>
<dbReference type="GO" id="GO:0016887">
    <property type="term" value="F:ATP hydrolysis activity"/>
    <property type="evidence" value="ECO:0007669"/>
    <property type="project" value="InterPro"/>
</dbReference>
<name>U5MQ27_CLOSA</name>
<dbReference type="SUPFAM" id="SSF52540">
    <property type="entry name" value="P-loop containing nucleoside triphosphate hydrolases"/>
    <property type="match status" value="2"/>
</dbReference>
<evidence type="ECO:0000256" key="10">
    <source>
        <dbReference type="ARBA" id="ARBA00025157"/>
    </source>
</evidence>
<dbReference type="Pfam" id="PF00005">
    <property type="entry name" value="ABC_tran"/>
    <property type="match status" value="2"/>
</dbReference>
<dbReference type="SMART" id="SM00382">
    <property type="entry name" value="AAA"/>
    <property type="match status" value="2"/>
</dbReference>
<keyword evidence="4" id="KW-1003">Cell membrane</keyword>
<keyword evidence="8" id="KW-1278">Translocase</keyword>
<dbReference type="AlphaFoldDB" id="U5MQ27"/>
<dbReference type="PANTHER" id="PTHR43553">
    <property type="entry name" value="HEAVY METAL TRANSPORTER"/>
    <property type="match status" value="1"/>
</dbReference>
<dbReference type="HOGENOM" id="CLU_000604_86_7_9"/>
<feature type="domain" description="ABC transporter" evidence="11">
    <location>
        <begin position="2"/>
        <end position="241"/>
    </location>
</feature>
<dbReference type="GO" id="GO:0042626">
    <property type="term" value="F:ATPase-coupled transmembrane transporter activity"/>
    <property type="evidence" value="ECO:0007669"/>
    <property type="project" value="TreeGrafter"/>
</dbReference>
<evidence type="ECO:0000256" key="9">
    <source>
        <dbReference type="ARBA" id="ARBA00023136"/>
    </source>
</evidence>
<dbReference type="CDD" id="cd03226">
    <property type="entry name" value="ABC_cobalt_CbiO_domain2"/>
    <property type="match status" value="1"/>
</dbReference>
<dbReference type="PANTHER" id="PTHR43553:SF23">
    <property type="entry name" value="ABC TRANSPORTER ATP-BINDING COMPONENT"/>
    <property type="match status" value="1"/>
</dbReference>
<dbReference type="CDD" id="cd03225">
    <property type="entry name" value="ABC_cobalt_CbiO_domain1"/>
    <property type="match status" value="1"/>
</dbReference>
<evidence type="ECO:0000256" key="8">
    <source>
        <dbReference type="ARBA" id="ARBA00022967"/>
    </source>
</evidence>
<keyword evidence="12" id="KW-0378">Hydrolase</keyword>
<evidence type="ECO:0000256" key="7">
    <source>
        <dbReference type="ARBA" id="ARBA00022840"/>
    </source>
</evidence>
<comment type="subcellular location">
    <subcellularLocation>
        <location evidence="1">Cell membrane</location>
        <topology evidence="1">Peripheral membrane protein</topology>
    </subcellularLocation>
</comment>
<evidence type="ECO:0000256" key="3">
    <source>
        <dbReference type="ARBA" id="ARBA00022448"/>
    </source>
</evidence>
<dbReference type="InterPro" id="IPR015856">
    <property type="entry name" value="ABC_transpr_CbiO/EcfA_su"/>
</dbReference>
<evidence type="ECO:0000256" key="2">
    <source>
        <dbReference type="ARBA" id="ARBA00005417"/>
    </source>
</evidence>
<dbReference type="Gene3D" id="3.40.50.300">
    <property type="entry name" value="P-loop containing nucleotide triphosphate hydrolases"/>
    <property type="match status" value="2"/>
</dbReference>
<dbReference type="GeneID" id="55474189"/>
<keyword evidence="9" id="KW-0472">Membrane</keyword>
<dbReference type="InterPro" id="IPR050095">
    <property type="entry name" value="ECF_ABC_transporter_ATP-bd"/>
</dbReference>
<dbReference type="KEGG" id="csb:CLSA_c17000"/>
<gene>
    <name evidence="12" type="ORF">CLSA_c17000</name>
</gene>
<protein>
    <submittedName>
        <fullName evidence="12">Putative ABC transporter ATP-binding protein</fullName>
        <ecNumber evidence="12">3.6.3.-</ecNumber>
    </submittedName>
</protein>
<keyword evidence="7 12" id="KW-0067">ATP-binding</keyword>
<dbReference type="GO" id="GO:0005524">
    <property type="term" value="F:ATP binding"/>
    <property type="evidence" value="ECO:0007669"/>
    <property type="project" value="UniProtKB-KW"/>
</dbReference>
<dbReference type="PATRIC" id="fig|1345695.10.peg.3821"/>
<evidence type="ECO:0000256" key="1">
    <source>
        <dbReference type="ARBA" id="ARBA00004202"/>
    </source>
</evidence>
<dbReference type="InterPro" id="IPR003593">
    <property type="entry name" value="AAA+_ATPase"/>
</dbReference>
<dbReference type="PROSITE" id="PS00211">
    <property type="entry name" value="ABC_TRANSPORTER_1"/>
    <property type="match status" value="1"/>
</dbReference>
<keyword evidence="3" id="KW-0813">Transport</keyword>
<dbReference type="Proteomes" id="UP000017118">
    <property type="component" value="Chromosome"/>
</dbReference>
<dbReference type="InterPro" id="IPR017871">
    <property type="entry name" value="ABC_transporter-like_CS"/>
</dbReference>
<dbReference type="PROSITE" id="PS50893">
    <property type="entry name" value="ABC_TRANSPORTER_2"/>
    <property type="match status" value="2"/>
</dbReference>
<comment type="function">
    <text evidence="10">Probably part of an ABC transporter complex. Responsible for energy coupling to the transport system.</text>
</comment>
<evidence type="ECO:0000256" key="6">
    <source>
        <dbReference type="ARBA" id="ARBA00022741"/>
    </source>
</evidence>
<dbReference type="GO" id="GO:0043190">
    <property type="term" value="C:ATP-binding cassette (ABC) transporter complex"/>
    <property type="evidence" value="ECO:0007669"/>
    <property type="project" value="TreeGrafter"/>
</dbReference>
<dbReference type="InterPro" id="IPR003439">
    <property type="entry name" value="ABC_transporter-like_ATP-bd"/>
</dbReference>
<organism evidence="12 13">
    <name type="scientific">Clostridium saccharobutylicum DSM 13864</name>
    <dbReference type="NCBI Taxonomy" id="1345695"/>
    <lineage>
        <taxon>Bacteria</taxon>
        <taxon>Bacillati</taxon>
        <taxon>Bacillota</taxon>
        <taxon>Clostridia</taxon>
        <taxon>Eubacteriales</taxon>
        <taxon>Clostridiaceae</taxon>
        <taxon>Clostridium</taxon>
    </lineage>
</organism>
<proteinExistence type="inferred from homology"/>
<sequence length="488" mass="55813">MINLENVSFTYAGENRGGVNNINLSIPKGEFIVLCGESGCGKTTITRLINGLIPHFYEGKLSGEVSINGQLIARKPLYETAKMVGSVFQNPRSQFFNVDTTSEIAFGCENFGMPRQEIKKRIERTVNNFNMKNLLDRNIFHLSGGEKQKIACASVYAMEPEIFVMDEPSSNLDLSSIMELRKILSLWKRQGKTIVISEHRLFYLRGLADRFIYVRDGIIEHEYSSKGFENLDREERMAMGLRIYSLDEINLERKIYPPTKMLKLRDFYFSHKNQPETLHIEERDIPAERVTAIIGNNGAGKSTFARCFCGLEKNCGRIIYNGRSMKPKERLNTCYMVMQEVNHQLFTESISDEIKISMEHDDENLQKEILERLDLISYRDSHPMSLSGGQKQRVAIASAVASKRSILVFDEPTSGLDFKHMKEVASLLKELKEKGETVYVITHDLELIADCCTDVIHLENGRIVDQYPIDKDGLLKIEKYFIKEESLI</sequence>
<comment type="similarity">
    <text evidence="2">Belongs to the ABC transporter superfamily.</text>
</comment>
<dbReference type="EMBL" id="CP006721">
    <property type="protein sequence ID" value="AGX42695.1"/>
    <property type="molecule type" value="Genomic_DNA"/>
</dbReference>
<evidence type="ECO:0000259" key="11">
    <source>
        <dbReference type="PROSITE" id="PS50893"/>
    </source>
</evidence>
<dbReference type="InterPro" id="IPR027417">
    <property type="entry name" value="P-loop_NTPase"/>
</dbReference>
<dbReference type="EC" id="3.6.3.-" evidence="12"/>
<evidence type="ECO:0000256" key="5">
    <source>
        <dbReference type="ARBA" id="ARBA00022737"/>
    </source>
</evidence>
<keyword evidence="13" id="KW-1185">Reference proteome</keyword>
<dbReference type="OrthoDB" id="501320at2"/>
<keyword evidence="5" id="KW-0677">Repeat</keyword>
<feature type="domain" description="ABC transporter" evidence="11">
    <location>
        <begin position="262"/>
        <end position="485"/>
    </location>
</feature>
<dbReference type="RefSeq" id="WP_022745249.1">
    <property type="nucleotide sequence ID" value="NC_022571.1"/>
</dbReference>
<dbReference type="eggNOG" id="COG1129">
    <property type="taxonomic scope" value="Bacteria"/>
</dbReference>
<evidence type="ECO:0000313" key="13">
    <source>
        <dbReference type="Proteomes" id="UP000017118"/>
    </source>
</evidence>
<evidence type="ECO:0000313" key="12">
    <source>
        <dbReference type="EMBL" id="AGX42695.1"/>
    </source>
</evidence>